<keyword evidence="2" id="KW-1133">Transmembrane helix</keyword>
<proteinExistence type="inferred from homology"/>
<gene>
    <name evidence="4" type="ORF">F8O02_06385</name>
</gene>
<dbReference type="InterPro" id="IPR000719">
    <property type="entry name" value="Prot_kinase_dom"/>
</dbReference>
<dbReference type="SUPFAM" id="SSF56112">
    <property type="entry name" value="Protein kinase-like (PK-like)"/>
    <property type="match status" value="1"/>
</dbReference>
<comment type="similarity">
    <text evidence="1">Belongs to the protein kinase superfamily. ADCK protein kinase family.</text>
</comment>
<protein>
    <submittedName>
        <fullName evidence="4">AarF/ABC1/UbiB kinase family protein</fullName>
    </submittedName>
</protein>
<keyword evidence="5" id="KW-1185">Reference proteome</keyword>
<feature type="domain" description="Protein kinase" evidence="3">
    <location>
        <begin position="133"/>
        <end position="464"/>
    </location>
</feature>
<comment type="caution">
    <text evidence="4">The sequence shown here is derived from an EMBL/GenBank/DDBJ whole genome shotgun (WGS) entry which is preliminary data.</text>
</comment>
<dbReference type="SUPFAM" id="SSF51366">
    <property type="entry name" value="Ribulose-phoshate binding barrel"/>
    <property type="match status" value="1"/>
</dbReference>
<evidence type="ECO:0000256" key="2">
    <source>
        <dbReference type="SAM" id="Phobius"/>
    </source>
</evidence>
<dbReference type="Pfam" id="PF03109">
    <property type="entry name" value="ABC1"/>
    <property type="match status" value="1"/>
</dbReference>
<dbReference type="PROSITE" id="PS50011">
    <property type="entry name" value="PROTEIN_KINASE_DOM"/>
    <property type="match status" value="1"/>
</dbReference>
<feature type="transmembrane region" description="Helical" evidence="2">
    <location>
        <begin position="533"/>
        <end position="554"/>
    </location>
</feature>
<keyword evidence="2" id="KW-0812">Transmembrane</keyword>
<dbReference type="OrthoDB" id="9795390at2"/>
<keyword evidence="2" id="KW-0472">Membrane</keyword>
<dbReference type="GO" id="GO:0004672">
    <property type="term" value="F:protein kinase activity"/>
    <property type="evidence" value="ECO:0007669"/>
    <property type="project" value="InterPro"/>
</dbReference>
<keyword evidence="4" id="KW-0418">Kinase</keyword>
<dbReference type="InterPro" id="IPR011009">
    <property type="entry name" value="Kinase-like_dom_sf"/>
</dbReference>
<name>A0A7C8BN71_9MICO</name>
<dbReference type="InterPro" id="IPR050154">
    <property type="entry name" value="UbiB_kinase"/>
</dbReference>
<dbReference type="GO" id="GO:0005524">
    <property type="term" value="F:ATP binding"/>
    <property type="evidence" value="ECO:0007669"/>
    <property type="project" value="InterPro"/>
</dbReference>
<evidence type="ECO:0000313" key="4">
    <source>
        <dbReference type="EMBL" id="KAB1631946.1"/>
    </source>
</evidence>
<keyword evidence="4" id="KW-0808">Transferase</keyword>
<dbReference type="AlphaFoldDB" id="A0A7C8BN71"/>
<evidence type="ECO:0000259" key="3">
    <source>
        <dbReference type="PROSITE" id="PS50011"/>
    </source>
</evidence>
<dbReference type="InterPro" id="IPR004147">
    <property type="entry name" value="ABC1_dom"/>
</dbReference>
<dbReference type="PANTHER" id="PTHR10566:SF113">
    <property type="entry name" value="PROTEIN ACTIVITY OF BC1 COMPLEX KINASE 7, CHLOROPLASTIC"/>
    <property type="match status" value="1"/>
</dbReference>
<evidence type="ECO:0000256" key="1">
    <source>
        <dbReference type="ARBA" id="ARBA00009670"/>
    </source>
</evidence>
<organism evidence="4 5">
    <name type="scientific">Pseudoclavibacter caeni</name>
    <dbReference type="NCBI Taxonomy" id="908846"/>
    <lineage>
        <taxon>Bacteria</taxon>
        <taxon>Bacillati</taxon>
        <taxon>Actinomycetota</taxon>
        <taxon>Actinomycetes</taxon>
        <taxon>Micrococcales</taxon>
        <taxon>Microbacteriaceae</taxon>
        <taxon>Pseudoclavibacter</taxon>
    </lineage>
</organism>
<reference evidence="4 5" key="1">
    <citation type="submission" date="2019-09" db="EMBL/GenBank/DDBJ databases">
        <title>Phylogeny of genus Pseudoclavibacter and closely related genus.</title>
        <authorList>
            <person name="Li Y."/>
        </authorList>
    </citation>
    <scope>NUCLEOTIDE SEQUENCE [LARGE SCALE GENOMIC DNA]</scope>
    <source>
        <strain evidence="4 5">JCM 16921</strain>
    </source>
</reference>
<dbReference type="PANTHER" id="PTHR10566">
    <property type="entry name" value="CHAPERONE-ACTIVITY OF BC1 COMPLEX CABC1 -RELATED"/>
    <property type="match status" value="1"/>
</dbReference>
<accession>A0A7C8BN71</accession>
<dbReference type="InterPro" id="IPR011060">
    <property type="entry name" value="RibuloseP-bd_barrel"/>
</dbReference>
<sequence length="563" mass="62205">MLHAAAARREDAPMPNEDLDRYRRVAVALTRHGLTRIADLLGLDSGLLAEVRAKVQPGGVHSLGEDLASTLEELGPTYIKLGQLLSTREDLVPPEVAAALARLQDHTPPAPYEEIRRTIVAELGRPPEELFARFDEQPLACASIGQAHAARMKGGDEVVVKVRRPGAVAQVKADLRLMRHLVEEADRSSAKAHQLGLLPFVEQFSATTLDELDYRKEAANARRFADMYRDEPRIHIPRVHPRFSTGAVLTLDRVRGLRVDDIEGLDRHRVDRRRLARLAATTLVEMVVVHRFFHADPHPGNLFVQDDGSITLIDFGMVGRVTEGMAEQLDDLILAFVAGDAERLTDAVLEVAESSQSPDRQSLERSLGDLLDTVRSSSLARVEVSRVGRRMLALMRRHHLRLPGAFDLLAKLVFQAEGLGRRLDPDFSMIALFQPYAQQILERRLDPRHVARRAARAGVDAAWLGVEGPAMLRRLLKQIASDGMRVQVPVTELEPLVGRAERLGNRMVAGMLAAAVLQGMVPLVQGMPRLRRWTAPMLALGVVAGGALSGYLAVSSRPRRLED</sequence>
<dbReference type="EMBL" id="WBKA01000004">
    <property type="protein sequence ID" value="KAB1631946.1"/>
    <property type="molecule type" value="Genomic_DNA"/>
</dbReference>
<dbReference type="CDD" id="cd05121">
    <property type="entry name" value="ABC1_ADCK3-like"/>
    <property type="match status" value="1"/>
</dbReference>
<dbReference type="Proteomes" id="UP000481339">
    <property type="component" value="Unassembled WGS sequence"/>
</dbReference>
<evidence type="ECO:0000313" key="5">
    <source>
        <dbReference type="Proteomes" id="UP000481339"/>
    </source>
</evidence>